<protein>
    <submittedName>
        <fullName evidence="1">Uncharacterized protein</fullName>
    </submittedName>
</protein>
<comment type="caution">
    <text evidence="1">The sequence shown here is derived from an EMBL/GenBank/DDBJ whole genome shotgun (WGS) entry which is preliminary data.</text>
</comment>
<dbReference type="EMBL" id="AAYL02000040">
    <property type="protein sequence ID" value="ESS35146.1"/>
    <property type="molecule type" value="Genomic_DNA"/>
</dbReference>
<accession>A0A125YWP6</accession>
<gene>
    <name evidence="1" type="ORF">TGVEG_313418</name>
</gene>
<keyword evidence="2" id="KW-1185">Reference proteome</keyword>
<dbReference type="Proteomes" id="UP000002226">
    <property type="component" value="Unassembled WGS sequence"/>
</dbReference>
<name>A0A125YWP6_TOXGV</name>
<proteinExistence type="predicted"/>
<reference evidence="1" key="1">
    <citation type="submission" date="2007-03" db="EMBL/GenBank/DDBJ databases">
        <authorList>
            <person name="Paulsen I."/>
        </authorList>
    </citation>
    <scope>NUCLEOTIDE SEQUENCE</scope>
    <source>
        <strain evidence="1">VEG</strain>
    </source>
</reference>
<dbReference type="AlphaFoldDB" id="A0A125YWP6"/>
<dbReference type="VEuPathDB" id="ToxoDB:TGVEG_313418"/>
<organism evidence="1 2">
    <name type="scientific">Toxoplasma gondii (strain ATCC 50861 / VEG)</name>
    <dbReference type="NCBI Taxonomy" id="432359"/>
    <lineage>
        <taxon>Eukaryota</taxon>
        <taxon>Sar</taxon>
        <taxon>Alveolata</taxon>
        <taxon>Apicomplexa</taxon>
        <taxon>Conoidasida</taxon>
        <taxon>Coccidia</taxon>
        <taxon>Eucoccidiorida</taxon>
        <taxon>Eimeriorina</taxon>
        <taxon>Sarcocystidae</taxon>
        <taxon>Toxoplasma</taxon>
    </lineage>
</organism>
<evidence type="ECO:0000313" key="1">
    <source>
        <dbReference type="EMBL" id="ESS35146.1"/>
    </source>
</evidence>
<sequence length="110" mass="12417">MRKVEMGTKRKVEKEERKVEKPSLVVSTHLVRGTGEVLKSGLWKTGNSSGMGPACFSQKPKRQAPLCKRRGEDKCTLEKSHFIHMSRPTCLLEFVFFFIPKLGKHTAKSG</sequence>
<evidence type="ECO:0000313" key="2">
    <source>
        <dbReference type="Proteomes" id="UP000002226"/>
    </source>
</evidence>